<gene>
    <name evidence="2" type="primary">tam8</name>
    <name evidence="2" type="ORF">SOMG_03170</name>
</gene>
<sequence length="76" mass="8875">MNRTSESVEPTPLDKNTIHWSRERVPVVVETSSAENDVDNEDDDNSKLQRIFMVNRWVPKHQQNNERKDSSPLKAQ</sequence>
<dbReference type="GeneID" id="80876650"/>
<dbReference type="EMBL" id="CP115612">
    <property type="protein sequence ID" value="WBW74283.1"/>
    <property type="molecule type" value="Genomic_DNA"/>
</dbReference>
<keyword evidence="3" id="KW-1185">Reference proteome</keyword>
<dbReference type="AlphaFoldDB" id="A0AAF0AXT1"/>
<organism evidence="2 3">
    <name type="scientific">Schizosaccharomyces osmophilus</name>
    <dbReference type="NCBI Taxonomy" id="2545709"/>
    <lineage>
        <taxon>Eukaryota</taxon>
        <taxon>Fungi</taxon>
        <taxon>Dikarya</taxon>
        <taxon>Ascomycota</taxon>
        <taxon>Taphrinomycotina</taxon>
        <taxon>Schizosaccharomycetes</taxon>
        <taxon>Schizosaccharomycetales</taxon>
        <taxon>Schizosaccharomycetaceae</taxon>
        <taxon>Schizosaccharomyces</taxon>
    </lineage>
</organism>
<dbReference type="RefSeq" id="XP_056038526.1">
    <property type="nucleotide sequence ID" value="XM_056181961.1"/>
</dbReference>
<name>A0AAF0AXT1_9SCHI</name>
<accession>A0AAF0AXT1</accession>
<protein>
    <submittedName>
        <fullName evidence="2">Schizosaccharomyces specific protein Tam8</fullName>
    </submittedName>
</protein>
<proteinExistence type="predicted"/>
<feature type="region of interest" description="Disordered" evidence="1">
    <location>
        <begin position="55"/>
        <end position="76"/>
    </location>
</feature>
<evidence type="ECO:0000256" key="1">
    <source>
        <dbReference type="SAM" id="MobiDB-lite"/>
    </source>
</evidence>
<dbReference type="Proteomes" id="UP001212411">
    <property type="component" value="Chromosome 2"/>
</dbReference>
<dbReference type="KEGG" id="som:SOMG_03170"/>
<evidence type="ECO:0000313" key="2">
    <source>
        <dbReference type="EMBL" id="WBW74283.1"/>
    </source>
</evidence>
<reference evidence="2 3" key="1">
    <citation type="journal article" date="2023" name="G3 (Bethesda)">
        <title>A high-quality reference genome for the fission yeast Schizosaccharomyces osmophilus.</title>
        <authorList>
            <person name="Jia G.S."/>
            <person name="Zhang W.C."/>
            <person name="Liang Y."/>
            <person name="Liu X.H."/>
            <person name="Rhind N."/>
            <person name="Pidoux A."/>
            <person name="Brysch-Herzberg M."/>
            <person name="Du L.L."/>
        </authorList>
    </citation>
    <scope>NUCLEOTIDE SEQUENCE [LARGE SCALE GENOMIC DNA]</scope>
    <source>
        <strain evidence="2 3">CBS 15793</strain>
    </source>
</reference>
<feature type="compositionally biased region" description="Basic and acidic residues" evidence="1">
    <location>
        <begin position="63"/>
        <end position="76"/>
    </location>
</feature>
<evidence type="ECO:0000313" key="3">
    <source>
        <dbReference type="Proteomes" id="UP001212411"/>
    </source>
</evidence>